<dbReference type="RefSeq" id="WP_120711943.1">
    <property type="nucleotide sequence ID" value="NZ_RBCJ01000002.1"/>
</dbReference>
<accession>A0A3B0CC75</accession>
<dbReference type="Pfam" id="PF13585">
    <property type="entry name" value="CHU_C"/>
    <property type="match status" value="1"/>
</dbReference>
<dbReference type="InterPro" id="IPR026341">
    <property type="entry name" value="T9SS_type_B"/>
</dbReference>
<gene>
    <name evidence="1" type="ORF">D7Z94_12945</name>
</gene>
<dbReference type="Proteomes" id="UP000276603">
    <property type="component" value="Unassembled WGS sequence"/>
</dbReference>
<organism evidence="1 2">
    <name type="scientific">Ulvibacterium marinum</name>
    <dbReference type="NCBI Taxonomy" id="2419782"/>
    <lineage>
        <taxon>Bacteria</taxon>
        <taxon>Pseudomonadati</taxon>
        <taxon>Bacteroidota</taxon>
        <taxon>Flavobacteriia</taxon>
        <taxon>Flavobacteriales</taxon>
        <taxon>Flavobacteriaceae</taxon>
        <taxon>Ulvibacterium</taxon>
    </lineage>
</organism>
<comment type="caution">
    <text evidence="1">The sequence shown here is derived from an EMBL/GenBank/DDBJ whole genome shotgun (WGS) entry which is preliminary data.</text>
</comment>
<name>A0A3B0CC75_9FLAO</name>
<evidence type="ECO:0000313" key="1">
    <source>
        <dbReference type="EMBL" id="RKN81789.1"/>
    </source>
</evidence>
<evidence type="ECO:0000313" key="2">
    <source>
        <dbReference type="Proteomes" id="UP000276603"/>
    </source>
</evidence>
<sequence>MSPFKKLDLLFMFVLCIVLSHTLTAQVILTHNVGEIVPSTQFSCSPSYMGRIFTLQDFGIAEDEELIINSAEIAYQIKVERELGAWVTFYVYAIDDNFPTSFFQATLLGKSQLVQLETSPTNNGLTPLKTLTADFNIPVTVPPNTKRILVEVEEKLTPNSLYLASTEDETDSSWFRGGCPPYTHNTTDNYGYPDAHFYLKVFGNNRIPSGCTDYPINYTATICDPDGDGIGQFDSTNWGSNVGGFGNEVSYFYANGDPLPDPLPNPYTNKTPYREVITVRVTNPNTGNCHESERTLITHAPIDIEQPPNLYACDEGNGYAHFDVSAIEAQIIGTQTGLNPSYLNISYMDANGQELSGFPSASYRNQQPHTQTVYVQVAYDAPYTPPCPAETSFDLIVRPRPQAGSLNDLVVQDNDGDGFAEFDTSGVENTVVGSQSGMDVSYFDAQGSPLPYPLPNPYTNTTPHLETITVRVSDPITGCYSETPLTLRASNTPIVLQPSDKYACDEGNGFAHFDVSSIESQVIGTQTGLNVSYLDAQGQVLQNFPSASYRNQNPYSQTVTISVTDQSDPTFHVETAFDLIVNPMPVAHALPDLIVCDDDGFAEFDTSEVVGVVVGSQTGMEVSYFDAQGLTLPNPLPDPYTNTVPYQETITVRVTDPLSNCYAETPLTLRVSDTPTVGNPSNLYACDEGNGFAQFDVSSIETQIIGTQTGLNVSYLDTQGQALQGFPSISYRNQEPYSQTITVRVENSNNPDCYLETSFDLVVNPLPQVQPLEDLIVQDEDGDGFAEFDTSGIESSVLGSQTGMEVSYFDAQGLPLPSPLPNPYTNANPHQETITVRVSDPITDCYTETSLTLRVLKVPNVGSPTDFYACDEGNGFAYFDVSSIESQIIGTQTGLNVSYLDANGTVLQNFPSASYRNREPYSQTVTVSVTDQSDPAFHAETAFDLIVSPLPVVHALPDLIVCDDDGITEFDTSEVEGAVVGNQTGLEVSYLDAQGSQLPYPLPNPYINSEPYLETITVVITNPLTGCSVETPLTLRTFEAPDIQPLPNLYACDAGDGHSLFDTSSLETQILGERNGLKISYLDVNGQELSGFPSASYRNEEAYSQTVTVRVAGEESPNCYSETSFDLVVIQPPAIDLQETYYLCDQEPSRTISATPDGNSWTWFADDGTILSDSSEVVLTEEGGYTLLMGRIQNGISCESSASFRLVRTEPTIIQQLNTGEDFSGDNRIEVLASGDGELEYSIDGESYQDDNMFHELPGGTYTVYVRDKEGCGEDSRETILLDYPKFFSPNSDGINDLWKIEALADFPDAVVQIFNRYGKLLGRIRPGDIGWDGTFKGNPLPSSDYWFTLNLGDGREYKKHFALKR</sequence>
<keyword evidence="2" id="KW-1185">Reference proteome</keyword>
<dbReference type="NCBIfam" id="TIGR04131">
    <property type="entry name" value="Bac_Flav_CTERM"/>
    <property type="match status" value="1"/>
</dbReference>
<dbReference type="EMBL" id="RBCJ01000002">
    <property type="protein sequence ID" value="RKN81789.1"/>
    <property type="molecule type" value="Genomic_DNA"/>
</dbReference>
<protein>
    <submittedName>
        <fullName evidence="1">Gliding motility-associated C-terminal domain-containing protein</fullName>
    </submittedName>
</protein>
<reference evidence="1 2" key="1">
    <citation type="submission" date="2018-10" db="EMBL/GenBank/DDBJ databases">
        <title>Ulvibacterium marinum gen. nov., sp. nov., a novel marine bacterium of the family Flavobacteriaceae, isolated from a culture of the green alga Ulva prolifera.</title>
        <authorList>
            <person name="Zhang Z."/>
        </authorList>
    </citation>
    <scope>NUCLEOTIDE SEQUENCE [LARGE SCALE GENOMIC DNA]</scope>
    <source>
        <strain evidence="1 2">CCMM003</strain>
    </source>
</reference>
<dbReference type="OrthoDB" id="9765926at2"/>
<proteinExistence type="predicted"/>